<protein>
    <submittedName>
        <fullName evidence="2">Uncharacterized protein</fullName>
    </submittedName>
</protein>
<reference evidence="3" key="1">
    <citation type="journal article" date="2019" name="Int. J. Syst. Evol. Microbiol.">
        <title>The Global Catalogue of Microorganisms (GCM) 10K type strain sequencing project: providing services to taxonomists for standard genome sequencing and annotation.</title>
        <authorList>
            <consortium name="The Broad Institute Genomics Platform"/>
            <consortium name="The Broad Institute Genome Sequencing Center for Infectious Disease"/>
            <person name="Wu L."/>
            <person name="Ma J."/>
        </authorList>
    </citation>
    <scope>NUCLEOTIDE SEQUENCE [LARGE SCALE GENOMIC DNA]</scope>
    <source>
        <strain evidence="3">JCM 4816</strain>
    </source>
</reference>
<comment type="caution">
    <text evidence="2">The sequence shown here is derived from an EMBL/GenBank/DDBJ whole genome shotgun (WGS) entry which is preliminary data.</text>
</comment>
<organism evidence="2 3">
    <name type="scientific">Streptomyces prasinosporus</name>
    <dbReference type="NCBI Taxonomy" id="68256"/>
    <lineage>
        <taxon>Bacteria</taxon>
        <taxon>Bacillati</taxon>
        <taxon>Actinomycetota</taxon>
        <taxon>Actinomycetes</taxon>
        <taxon>Kitasatosporales</taxon>
        <taxon>Streptomycetaceae</taxon>
        <taxon>Streptomyces</taxon>
        <taxon>Streptomyces albogriseolus group</taxon>
    </lineage>
</organism>
<dbReference type="Proteomes" id="UP001501455">
    <property type="component" value="Unassembled WGS sequence"/>
</dbReference>
<evidence type="ECO:0000256" key="1">
    <source>
        <dbReference type="SAM" id="MobiDB-lite"/>
    </source>
</evidence>
<accession>A0ABP6UBT9</accession>
<name>A0ABP6UBT9_9ACTN</name>
<evidence type="ECO:0000313" key="2">
    <source>
        <dbReference type="EMBL" id="GAA3504004.1"/>
    </source>
</evidence>
<keyword evidence="3" id="KW-1185">Reference proteome</keyword>
<sequence>MNGAAPRVPPRRRGPAGPAEAPYIRHKGRKCRATPDGDCGRPSASRMVTLIYPRLPVVHP</sequence>
<evidence type="ECO:0000313" key="3">
    <source>
        <dbReference type="Proteomes" id="UP001501455"/>
    </source>
</evidence>
<proteinExistence type="predicted"/>
<dbReference type="EMBL" id="BAAAXF010000080">
    <property type="protein sequence ID" value="GAA3504004.1"/>
    <property type="molecule type" value="Genomic_DNA"/>
</dbReference>
<gene>
    <name evidence="2" type="ORF">GCM10019016_111170</name>
</gene>
<feature type="region of interest" description="Disordered" evidence="1">
    <location>
        <begin position="1"/>
        <end position="42"/>
    </location>
</feature>